<evidence type="ECO:0000256" key="1">
    <source>
        <dbReference type="SAM" id="SignalP"/>
    </source>
</evidence>
<proteinExistence type="predicted"/>
<dbReference type="Proteomes" id="UP000186922">
    <property type="component" value="Unassembled WGS sequence"/>
</dbReference>
<name>A0A1D1W2K8_RAMVA</name>
<sequence length="217" mass="24958">MDKIYLLYVVLLTAFVYRVKAAAHRTPCPERTCLHEDPCEPTPTLPHTSYKVDIELAHLNHSYRTNHPVIYATFNTKPDPNPNYALDEHKYRRPTDDDNALRLQKGRRIGLMFEIGRRKPLNFCVSDIEPDQAIRLKVQVLEHDLRTQDGTAGYLELDCPLPQFVLRNGVVGLRDECNDMFSWKEFSCSTGVDALHRATLFFSSRISRNDPAICAIR</sequence>
<dbReference type="AlphaFoldDB" id="A0A1D1W2K8"/>
<protein>
    <submittedName>
        <fullName evidence="2">Uncharacterized protein</fullName>
    </submittedName>
</protein>
<accession>A0A1D1W2K8</accession>
<evidence type="ECO:0000313" key="2">
    <source>
        <dbReference type="EMBL" id="GAV06368.1"/>
    </source>
</evidence>
<evidence type="ECO:0000313" key="3">
    <source>
        <dbReference type="Proteomes" id="UP000186922"/>
    </source>
</evidence>
<keyword evidence="1" id="KW-0732">Signal</keyword>
<keyword evidence="3" id="KW-1185">Reference proteome</keyword>
<gene>
    <name evidence="2" type="primary">RvY_16377-1</name>
    <name evidence="2" type="synonym">RvY_16377.1</name>
    <name evidence="2" type="ORF">RvY_16377</name>
</gene>
<feature type="chain" id="PRO_5008899155" evidence="1">
    <location>
        <begin position="22"/>
        <end position="217"/>
    </location>
</feature>
<reference evidence="2 3" key="1">
    <citation type="journal article" date="2016" name="Nat. Commun.">
        <title>Extremotolerant tardigrade genome and improved radiotolerance of human cultured cells by tardigrade-unique protein.</title>
        <authorList>
            <person name="Hashimoto T."/>
            <person name="Horikawa D.D."/>
            <person name="Saito Y."/>
            <person name="Kuwahara H."/>
            <person name="Kozuka-Hata H."/>
            <person name="Shin-I T."/>
            <person name="Minakuchi Y."/>
            <person name="Ohishi K."/>
            <person name="Motoyama A."/>
            <person name="Aizu T."/>
            <person name="Enomoto A."/>
            <person name="Kondo K."/>
            <person name="Tanaka S."/>
            <person name="Hara Y."/>
            <person name="Koshikawa S."/>
            <person name="Sagara H."/>
            <person name="Miura T."/>
            <person name="Yokobori S."/>
            <person name="Miyagawa K."/>
            <person name="Suzuki Y."/>
            <person name="Kubo T."/>
            <person name="Oyama M."/>
            <person name="Kohara Y."/>
            <person name="Fujiyama A."/>
            <person name="Arakawa K."/>
            <person name="Katayama T."/>
            <person name="Toyoda A."/>
            <person name="Kunieda T."/>
        </authorList>
    </citation>
    <scope>NUCLEOTIDE SEQUENCE [LARGE SCALE GENOMIC DNA]</scope>
    <source>
        <strain evidence="2 3">YOKOZUNA-1</strain>
    </source>
</reference>
<dbReference type="EMBL" id="BDGG01000013">
    <property type="protein sequence ID" value="GAV06368.1"/>
    <property type="molecule type" value="Genomic_DNA"/>
</dbReference>
<feature type="signal peptide" evidence="1">
    <location>
        <begin position="1"/>
        <end position="21"/>
    </location>
</feature>
<organism evidence="2 3">
    <name type="scientific">Ramazzottius varieornatus</name>
    <name type="common">Water bear</name>
    <name type="synonym">Tardigrade</name>
    <dbReference type="NCBI Taxonomy" id="947166"/>
    <lineage>
        <taxon>Eukaryota</taxon>
        <taxon>Metazoa</taxon>
        <taxon>Ecdysozoa</taxon>
        <taxon>Tardigrada</taxon>
        <taxon>Eutardigrada</taxon>
        <taxon>Parachela</taxon>
        <taxon>Hypsibioidea</taxon>
        <taxon>Ramazzottiidae</taxon>
        <taxon>Ramazzottius</taxon>
    </lineage>
</organism>
<comment type="caution">
    <text evidence="2">The sequence shown here is derived from an EMBL/GenBank/DDBJ whole genome shotgun (WGS) entry which is preliminary data.</text>
</comment>